<dbReference type="Proteomes" id="UP001302812">
    <property type="component" value="Unassembled WGS sequence"/>
</dbReference>
<dbReference type="RefSeq" id="XP_064673599.1">
    <property type="nucleotide sequence ID" value="XM_064817267.1"/>
</dbReference>
<comment type="caution">
    <text evidence="5">The sequence shown here is derived from an EMBL/GenBank/DDBJ whole genome shotgun (WGS) entry which is preliminary data.</text>
</comment>
<gene>
    <name evidence="5" type="ORF">N656DRAFT_794372</name>
</gene>
<dbReference type="GeneID" id="89941392"/>
<reference evidence="5" key="2">
    <citation type="submission" date="2023-05" db="EMBL/GenBank/DDBJ databases">
        <authorList>
            <consortium name="Lawrence Berkeley National Laboratory"/>
            <person name="Steindorff A."/>
            <person name="Hensen N."/>
            <person name="Bonometti L."/>
            <person name="Westerberg I."/>
            <person name="Brannstrom I.O."/>
            <person name="Guillou S."/>
            <person name="Cros-Aarteil S."/>
            <person name="Calhoun S."/>
            <person name="Haridas S."/>
            <person name="Kuo A."/>
            <person name="Mondo S."/>
            <person name="Pangilinan J."/>
            <person name="Riley R."/>
            <person name="Labutti K."/>
            <person name="Andreopoulos B."/>
            <person name="Lipzen A."/>
            <person name="Chen C."/>
            <person name="Yanf M."/>
            <person name="Daum C."/>
            <person name="Ng V."/>
            <person name="Clum A."/>
            <person name="Ohm R."/>
            <person name="Martin F."/>
            <person name="Silar P."/>
            <person name="Natvig D."/>
            <person name="Lalanne C."/>
            <person name="Gautier V."/>
            <person name="Ament-Velasquez S.L."/>
            <person name="Kruys A."/>
            <person name="Hutchinson M.I."/>
            <person name="Powell A.J."/>
            <person name="Barry K."/>
            <person name="Miller A.N."/>
            <person name="Grigoriev I.V."/>
            <person name="Debuchy R."/>
            <person name="Gladieux P."/>
            <person name="Thoren M.H."/>
            <person name="Johannesson H."/>
        </authorList>
    </citation>
    <scope>NUCLEOTIDE SEQUENCE</scope>
    <source>
        <strain evidence="5">CBS 508.74</strain>
    </source>
</reference>
<keyword evidence="3" id="KW-1133">Transmembrane helix</keyword>
<keyword evidence="3" id="KW-0472">Membrane</keyword>
<accession>A0AAN6TKE1</accession>
<feature type="region of interest" description="Disordered" evidence="2">
    <location>
        <begin position="742"/>
        <end position="767"/>
    </location>
</feature>
<dbReference type="EMBL" id="MU853333">
    <property type="protein sequence ID" value="KAK4116029.1"/>
    <property type="molecule type" value="Genomic_DNA"/>
</dbReference>
<evidence type="ECO:0000313" key="6">
    <source>
        <dbReference type="Proteomes" id="UP001302812"/>
    </source>
</evidence>
<reference evidence="5" key="1">
    <citation type="journal article" date="2023" name="Mol. Phylogenet. Evol.">
        <title>Genome-scale phylogeny and comparative genomics of the fungal order Sordariales.</title>
        <authorList>
            <person name="Hensen N."/>
            <person name="Bonometti L."/>
            <person name="Westerberg I."/>
            <person name="Brannstrom I.O."/>
            <person name="Guillou S."/>
            <person name="Cros-Aarteil S."/>
            <person name="Calhoun S."/>
            <person name="Haridas S."/>
            <person name="Kuo A."/>
            <person name="Mondo S."/>
            <person name="Pangilinan J."/>
            <person name="Riley R."/>
            <person name="LaButti K."/>
            <person name="Andreopoulos B."/>
            <person name="Lipzen A."/>
            <person name="Chen C."/>
            <person name="Yan M."/>
            <person name="Daum C."/>
            <person name="Ng V."/>
            <person name="Clum A."/>
            <person name="Steindorff A."/>
            <person name="Ohm R.A."/>
            <person name="Martin F."/>
            <person name="Silar P."/>
            <person name="Natvig D.O."/>
            <person name="Lalanne C."/>
            <person name="Gautier V."/>
            <person name="Ament-Velasquez S.L."/>
            <person name="Kruys A."/>
            <person name="Hutchinson M.I."/>
            <person name="Powell A.J."/>
            <person name="Barry K."/>
            <person name="Miller A.N."/>
            <person name="Grigoriev I.V."/>
            <person name="Debuchy R."/>
            <person name="Gladieux P."/>
            <person name="Hiltunen Thoren M."/>
            <person name="Johannesson H."/>
        </authorList>
    </citation>
    <scope>NUCLEOTIDE SEQUENCE</scope>
    <source>
        <strain evidence="5">CBS 508.74</strain>
    </source>
</reference>
<feature type="transmembrane region" description="Helical" evidence="3">
    <location>
        <begin position="1285"/>
        <end position="1302"/>
    </location>
</feature>
<protein>
    <recommendedName>
        <fullName evidence="4">Nephrocystin 3-like N-terminal domain-containing protein</fullName>
    </recommendedName>
</protein>
<dbReference type="InterPro" id="IPR027417">
    <property type="entry name" value="P-loop_NTPase"/>
</dbReference>
<feature type="transmembrane region" description="Helical" evidence="3">
    <location>
        <begin position="1240"/>
        <end position="1260"/>
    </location>
</feature>
<dbReference type="InterPro" id="IPR056884">
    <property type="entry name" value="NPHP3-like_N"/>
</dbReference>
<dbReference type="PANTHER" id="PTHR10039">
    <property type="entry name" value="AMELOGENIN"/>
    <property type="match status" value="1"/>
</dbReference>
<name>A0AAN6TKE1_9PEZI</name>
<sequence length="1303" mass="146962">MDPVSTLAFSCNVLDIIERGYTCCKTFKELYQASNGLSKQRIGIMDAVDSMQSVIDDLRNTRLNVPMSRSEKGKVDQSLLLVVSRCEDLANDLAAAVEKCRVKKTGSLVSTAKAAVRAMLSQADINKMELDLQQRGQTLHVLLMTCTHRDVSFVLDQIKGTEIQHEARHGRIMERLKELEQQMGPATFLQQMPVDASMVRNQMAEATDLAGEAQAMLNRQLILTGLKFLGNDMRMGEVHEAADETFGWILEVAAEKSLGDSNNVTFAQWMRSGLGVFHITGKPGSGKSTLMKYLVDHPRTPILLSDWSGPKKLVISKFFLWRFGNRDQKSFRGLTQGLLYAAVRSAPELTEFLFPQYWDPAGVISKSARMRVKFDITERDVATAFKRLVEGTVPEIIDRFRICFFIDGLDEFDEHQGVSFLELRRQILQWSSRLPETLKICVSSRLWPVFEGMASSEFHKMSLHDLTRNDISKLVTNTLNNHENFQKLQITDPVGCQRLIDEVVNDAEGVFLWVTLILRSLEDGLSNSDPLSLLQSRVATTPQQLNAFFKTILDSIDPQHRQSAYYLFALVMRMAGSLLSSPNGSSDLLAQTPNLHPRELPGISYVSLLGTSFLFWALDGKQRVDAATCWPEEKLSDTREEMREKLKVTAVQVRGRCKGLLDVDEMNSVKFIHRTIPEYLQEYLGARLHEYGMSDERVGQILVWMLLAEVKYLGIYDLNAMWEGEARPKKKVELKEIEEAVPSIRKDEDDDKDGDNLGNNTPGEEELDRVQNFVAELESKEPIQDANLISDYRKRRAQIHMSEYTNCNEETPFSQPSVTHPWLRNCTPTMTRFGYIMSRLRQADLSNQEATFSILDALETETSLAQWSISEPPDYLWAMVREPYFQESLRRGPSHIATYSRYAFGVLSIAAFLGLHEYVTWRLGRMANSFDRKGFFASYTLANVMDGLLCSPSSSRILTLKSLLRHGVSVNLAMSPSWYQNQPIADIGTVWHNYLFELFCEQRGFDLDSTSIATPHTGFKDAGRTADPMSTFREGNWHVISTCLEVGGADPGFAVLMMENFSEAQEGDIPANYLGLLRCFAEVLPPSSPPKHPFDYHLIQEILQTHAEARRKEQDAAAALGLIKMHEKGIYSSAGGETPSIGTPPSSPLRQPVTYIQSFQSRYKTLKLRLSLALDEPDPAPNQPPEHILACRISLEDIINHLRPPSQAHLLDLLQTAHLLRNPPPSFKDRIMNLPMRTRTALRLAAMVLLLLVEVVMEIMPRPRSVRAGDLSIAKSSTTRMVSRYIYILIELVLVGCIAVLLV</sequence>
<dbReference type="PANTHER" id="PTHR10039:SF5">
    <property type="entry name" value="NACHT DOMAIN-CONTAINING PROTEIN"/>
    <property type="match status" value="1"/>
</dbReference>
<proteinExistence type="predicted"/>
<dbReference type="Pfam" id="PF24883">
    <property type="entry name" value="NPHP3_N"/>
    <property type="match status" value="1"/>
</dbReference>
<keyword evidence="6" id="KW-1185">Reference proteome</keyword>
<dbReference type="SUPFAM" id="SSF52540">
    <property type="entry name" value="P-loop containing nucleoside triphosphate hydrolases"/>
    <property type="match status" value="1"/>
</dbReference>
<evidence type="ECO:0000259" key="4">
    <source>
        <dbReference type="Pfam" id="PF24883"/>
    </source>
</evidence>
<keyword evidence="3" id="KW-0812">Transmembrane</keyword>
<evidence type="ECO:0000256" key="1">
    <source>
        <dbReference type="ARBA" id="ARBA00022737"/>
    </source>
</evidence>
<evidence type="ECO:0000256" key="2">
    <source>
        <dbReference type="SAM" id="MobiDB-lite"/>
    </source>
</evidence>
<evidence type="ECO:0000313" key="5">
    <source>
        <dbReference type="EMBL" id="KAK4116029.1"/>
    </source>
</evidence>
<feature type="domain" description="Nephrocystin 3-like N-terminal" evidence="4">
    <location>
        <begin position="263"/>
        <end position="445"/>
    </location>
</feature>
<evidence type="ECO:0000256" key="3">
    <source>
        <dbReference type="SAM" id="Phobius"/>
    </source>
</evidence>
<keyword evidence="1" id="KW-0677">Repeat</keyword>
<organism evidence="5 6">
    <name type="scientific">Canariomyces notabilis</name>
    <dbReference type="NCBI Taxonomy" id="2074819"/>
    <lineage>
        <taxon>Eukaryota</taxon>
        <taxon>Fungi</taxon>
        <taxon>Dikarya</taxon>
        <taxon>Ascomycota</taxon>
        <taxon>Pezizomycotina</taxon>
        <taxon>Sordariomycetes</taxon>
        <taxon>Sordariomycetidae</taxon>
        <taxon>Sordariales</taxon>
        <taxon>Chaetomiaceae</taxon>
        <taxon>Canariomyces</taxon>
    </lineage>
</organism>